<dbReference type="GeneID" id="300572135"/>
<evidence type="ECO:0000256" key="1">
    <source>
        <dbReference type="SAM" id="MobiDB-lite"/>
    </source>
</evidence>
<gene>
    <name evidence="2" type="ORF">CCMA1212_000206</name>
</gene>
<feature type="compositionally biased region" description="Basic and acidic residues" evidence="1">
    <location>
        <begin position="166"/>
        <end position="186"/>
    </location>
</feature>
<protein>
    <submittedName>
        <fullName evidence="2">Uncharacterized protein</fullName>
    </submittedName>
</protein>
<organism evidence="2 3">
    <name type="scientific">Trichoderma ghanense</name>
    <dbReference type="NCBI Taxonomy" id="65468"/>
    <lineage>
        <taxon>Eukaryota</taxon>
        <taxon>Fungi</taxon>
        <taxon>Dikarya</taxon>
        <taxon>Ascomycota</taxon>
        <taxon>Pezizomycotina</taxon>
        <taxon>Sordariomycetes</taxon>
        <taxon>Hypocreomycetidae</taxon>
        <taxon>Hypocreales</taxon>
        <taxon>Hypocreaceae</taxon>
        <taxon>Trichoderma</taxon>
    </lineage>
</organism>
<reference evidence="2 3" key="1">
    <citation type="submission" date="2018-01" db="EMBL/GenBank/DDBJ databases">
        <title>Genome characterization of the sugarcane-associated fungus Trichoderma ghanense CCMA-1212 and their application in lignocelulose bioconversion.</title>
        <authorList>
            <person name="Steindorff A.S."/>
            <person name="Mendes T.D."/>
            <person name="Vilela E.S.D."/>
            <person name="Rodrigues D.S."/>
            <person name="Formighieri E.F."/>
            <person name="Melo I.S."/>
            <person name="Favaro L.C.L."/>
        </authorList>
    </citation>
    <scope>NUCLEOTIDE SEQUENCE [LARGE SCALE GENOMIC DNA]</scope>
    <source>
        <strain evidence="2 3">CCMA-1212</strain>
    </source>
</reference>
<accession>A0ABY2HHF4</accession>
<evidence type="ECO:0000313" key="3">
    <source>
        <dbReference type="Proteomes" id="UP001642720"/>
    </source>
</evidence>
<proteinExistence type="predicted"/>
<dbReference type="RefSeq" id="XP_073563777.1">
    <property type="nucleotide sequence ID" value="XM_073697685.1"/>
</dbReference>
<sequence length="186" mass="20804">MRDMGQGGWGPFKGLLGLPVSRWVVGRSLQGRYQQPVRTRERQRGVAGCMCVCLSWDCPSTRDEWRREAAVTWQARAIDPRLVAAIAQSHGTGWDEASWVDDDARKSSNKGFELRHQRLAGWTAVSRSDAPCTCTYGRLATRLLPDPSRAQRNMTRREQGQPAARGKTETRRVRPEAASERPEGGA</sequence>
<dbReference type="Proteomes" id="UP001642720">
    <property type="component" value="Unassembled WGS sequence"/>
</dbReference>
<feature type="region of interest" description="Disordered" evidence="1">
    <location>
        <begin position="144"/>
        <end position="186"/>
    </location>
</feature>
<dbReference type="EMBL" id="PPTA01000001">
    <property type="protein sequence ID" value="TFB07576.1"/>
    <property type="molecule type" value="Genomic_DNA"/>
</dbReference>
<evidence type="ECO:0000313" key="2">
    <source>
        <dbReference type="EMBL" id="TFB07576.1"/>
    </source>
</evidence>
<name>A0ABY2HHF4_9HYPO</name>
<comment type="caution">
    <text evidence="2">The sequence shown here is derived from an EMBL/GenBank/DDBJ whole genome shotgun (WGS) entry which is preliminary data.</text>
</comment>
<keyword evidence="3" id="KW-1185">Reference proteome</keyword>